<dbReference type="EMBL" id="LR796681">
    <property type="protein sequence ID" value="CAB4158479.1"/>
    <property type="molecule type" value="Genomic_DNA"/>
</dbReference>
<evidence type="ECO:0000313" key="2">
    <source>
        <dbReference type="EMBL" id="CAB4158479.1"/>
    </source>
</evidence>
<sequence length="77" mass="8817">MDDQDICQPHGIPRPDLSLVKLADDIPLVFWNVAVFRQSPGYVRVTTFMSADKRKTEHMVETGPTLSGPWYELTREL</sequence>
<protein>
    <submittedName>
        <fullName evidence="2">Uncharacterized protein</fullName>
    </submittedName>
</protein>
<organism evidence="2">
    <name type="scientific">uncultured Caudovirales phage</name>
    <dbReference type="NCBI Taxonomy" id="2100421"/>
    <lineage>
        <taxon>Viruses</taxon>
        <taxon>Duplodnaviria</taxon>
        <taxon>Heunggongvirae</taxon>
        <taxon>Uroviricota</taxon>
        <taxon>Caudoviricetes</taxon>
        <taxon>Peduoviridae</taxon>
        <taxon>Maltschvirus</taxon>
        <taxon>Maltschvirus maltsch</taxon>
    </lineage>
</organism>
<evidence type="ECO:0000313" key="1">
    <source>
        <dbReference type="EMBL" id="CAB4142423.1"/>
    </source>
</evidence>
<name>A0A6J5NGU8_9CAUD</name>
<reference evidence="2" key="1">
    <citation type="submission" date="2020-04" db="EMBL/GenBank/DDBJ databases">
        <authorList>
            <person name="Chiriac C."/>
            <person name="Salcher M."/>
            <person name="Ghai R."/>
            <person name="Kavagutti S V."/>
        </authorList>
    </citation>
    <scope>NUCLEOTIDE SEQUENCE</scope>
</reference>
<dbReference type="EMBL" id="LR796410">
    <property type="protein sequence ID" value="CAB4142423.1"/>
    <property type="molecule type" value="Genomic_DNA"/>
</dbReference>
<proteinExistence type="predicted"/>
<accession>A0A6J5NGU8</accession>
<gene>
    <name evidence="1" type="ORF">UFOVP433_10</name>
    <name evidence="2" type="ORF">UFOVP702_13</name>
</gene>